<accession>A0A5N6L287</accession>
<dbReference type="PANTHER" id="PTHR10404:SF46">
    <property type="entry name" value="VACUOLAR PROTEIN SORTING-ASSOCIATED PROTEIN 70"/>
    <property type="match status" value="1"/>
</dbReference>
<evidence type="ECO:0000313" key="15">
    <source>
        <dbReference type="Proteomes" id="UP000327013"/>
    </source>
</evidence>
<dbReference type="Pfam" id="PF04253">
    <property type="entry name" value="TFR_dimer"/>
    <property type="match status" value="1"/>
</dbReference>
<evidence type="ECO:0000256" key="7">
    <source>
        <dbReference type="ARBA" id="ARBA00022989"/>
    </source>
</evidence>
<dbReference type="Pfam" id="PF02225">
    <property type="entry name" value="PA"/>
    <property type="match status" value="1"/>
</dbReference>
<dbReference type="PROSITE" id="PS00211">
    <property type="entry name" value="ABC_TRANSPORTER_1"/>
    <property type="match status" value="1"/>
</dbReference>
<dbReference type="GO" id="GO:0005524">
    <property type="term" value="F:ATP binding"/>
    <property type="evidence" value="ECO:0007669"/>
    <property type="project" value="UniProtKB-KW"/>
</dbReference>
<dbReference type="SUPFAM" id="SSF47672">
    <property type="entry name" value="Transferrin receptor-like dimerisation domain"/>
    <property type="match status" value="1"/>
</dbReference>
<feature type="transmembrane region" description="Helical" evidence="11">
    <location>
        <begin position="464"/>
        <end position="483"/>
    </location>
</feature>
<dbReference type="SMART" id="SM00382">
    <property type="entry name" value="AAA"/>
    <property type="match status" value="1"/>
</dbReference>
<keyword evidence="15" id="KW-1185">Reference proteome</keyword>
<evidence type="ECO:0000256" key="3">
    <source>
        <dbReference type="ARBA" id="ARBA00022448"/>
    </source>
</evidence>
<feature type="transmembrane region" description="Helical" evidence="11">
    <location>
        <begin position="994"/>
        <end position="1012"/>
    </location>
</feature>
<keyword evidence="4 11" id="KW-0812">Transmembrane</keyword>
<keyword evidence="5" id="KW-0547">Nucleotide-binding</keyword>
<reference evidence="14 15" key="1">
    <citation type="submission" date="2019-06" db="EMBL/GenBank/DDBJ databases">
        <title>A chromosomal-level reference genome of Carpinus fangiana (Coryloideae, Betulaceae).</title>
        <authorList>
            <person name="Yang X."/>
            <person name="Wang Z."/>
            <person name="Zhang L."/>
            <person name="Hao G."/>
            <person name="Liu J."/>
            <person name="Yang Y."/>
        </authorList>
    </citation>
    <scope>NUCLEOTIDE SEQUENCE [LARGE SCALE GENOMIC DNA]</scope>
    <source>
        <strain evidence="14">Cfa_2016G</strain>
        <tissue evidence="14">Leaf</tissue>
    </source>
</reference>
<dbReference type="InterPro" id="IPR003593">
    <property type="entry name" value="AAA+_ATPase"/>
</dbReference>
<dbReference type="InterPro" id="IPR017871">
    <property type="entry name" value="ABC_transporter-like_CS"/>
</dbReference>
<feature type="transmembrane region" description="Helical" evidence="11">
    <location>
        <begin position="87"/>
        <end position="112"/>
    </location>
</feature>
<dbReference type="Pfam" id="PF00005">
    <property type="entry name" value="ABC_tran"/>
    <property type="match status" value="1"/>
</dbReference>
<comment type="subcellular location">
    <subcellularLocation>
        <location evidence="1">Membrane</location>
        <topology evidence="1">Multi-pass membrane protein</topology>
    </subcellularLocation>
</comment>
<feature type="transmembrane region" description="Helical" evidence="11">
    <location>
        <begin position="580"/>
        <end position="598"/>
    </location>
</feature>
<gene>
    <name evidence="14" type="ORF">FH972_025509</name>
</gene>
<feature type="domain" description="ABC transporter" evidence="12">
    <location>
        <begin position="667"/>
        <end position="901"/>
    </location>
</feature>
<comment type="caution">
    <text evidence="14">The sequence shown here is derived from an EMBL/GenBank/DDBJ whole genome shotgun (WGS) entry which is preliminary data.</text>
</comment>
<evidence type="ECO:0000256" key="6">
    <source>
        <dbReference type="ARBA" id="ARBA00022840"/>
    </source>
</evidence>
<feature type="transmembrane region" description="Helical" evidence="11">
    <location>
        <begin position="124"/>
        <end position="142"/>
    </location>
</feature>
<evidence type="ECO:0000256" key="1">
    <source>
        <dbReference type="ARBA" id="ARBA00004141"/>
    </source>
</evidence>
<evidence type="ECO:0000256" key="11">
    <source>
        <dbReference type="SAM" id="Phobius"/>
    </source>
</evidence>
<dbReference type="InterPro" id="IPR046450">
    <property type="entry name" value="PA_dom_sf"/>
</dbReference>
<dbReference type="Gene3D" id="3.40.630.10">
    <property type="entry name" value="Zn peptidases"/>
    <property type="match status" value="1"/>
</dbReference>
<evidence type="ECO:0000256" key="10">
    <source>
        <dbReference type="SAM" id="MobiDB-lite"/>
    </source>
</evidence>
<keyword evidence="3" id="KW-0813">Transport</keyword>
<organism evidence="14 15">
    <name type="scientific">Carpinus fangiana</name>
    <dbReference type="NCBI Taxonomy" id="176857"/>
    <lineage>
        <taxon>Eukaryota</taxon>
        <taxon>Viridiplantae</taxon>
        <taxon>Streptophyta</taxon>
        <taxon>Embryophyta</taxon>
        <taxon>Tracheophyta</taxon>
        <taxon>Spermatophyta</taxon>
        <taxon>Magnoliopsida</taxon>
        <taxon>eudicotyledons</taxon>
        <taxon>Gunneridae</taxon>
        <taxon>Pentapetalae</taxon>
        <taxon>rosids</taxon>
        <taxon>fabids</taxon>
        <taxon>Fagales</taxon>
        <taxon>Betulaceae</taxon>
        <taxon>Carpinus</taxon>
    </lineage>
</organism>
<dbReference type="Pfam" id="PF00664">
    <property type="entry name" value="ABC_membrane"/>
    <property type="match status" value="1"/>
</dbReference>
<feature type="region of interest" description="Disordered" evidence="10">
    <location>
        <begin position="1201"/>
        <end position="1228"/>
    </location>
</feature>
<dbReference type="PROSITE" id="PS50929">
    <property type="entry name" value="ABC_TM1F"/>
    <property type="match status" value="1"/>
</dbReference>
<dbReference type="Gene3D" id="3.40.50.300">
    <property type="entry name" value="P-loop containing nucleotide triphosphate hydrolases"/>
    <property type="match status" value="1"/>
</dbReference>
<dbReference type="Proteomes" id="UP000327013">
    <property type="component" value="Unassembled WGS sequence"/>
</dbReference>
<keyword evidence="9" id="KW-0325">Glycoprotein</keyword>
<dbReference type="GO" id="GO:0140359">
    <property type="term" value="F:ABC-type transporter activity"/>
    <property type="evidence" value="ECO:0007669"/>
    <property type="project" value="InterPro"/>
</dbReference>
<keyword evidence="8 11" id="KW-0472">Membrane</keyword>
<feature type="region of interest" description="Disordered" evidence="10">
    <location>
        <begin position="259"/>
        <end position="312"/>
    </location>
</feature>
<dbReference type="SUPFAM" id="SSF52540">
    <property type="entry name" value="P-loop containing nucleoside triphosphate hydrolases"/>
    <property type="match status" value="1"/>
</dbReference>
<protein>
    <submittedName>
        <fullName evidence="14">Uncharacterized protein</fullName>
    </submittedName>
</protein>
<evidence type="ECO:0000259" key="13">
    <source>
        <dbReference type="PROSITE" id="PS50929"/>
    </source>
</evidence>
<dbReference type="PROSITE" id="PS50893">
    <property type="entry name" value="ABC_TRANSPORTER_2"/>
    <property type="match status" value="1"/>
</dbReference>
<dbReference type="GO" id="GO:0016887">
    <property type="term" value="F:ATP hydrolysis activity"/>
    <property type="evidence" value="ECO:0007669"/>
    <property type="project" value="InterPro"/>
</dbReference>
<dbReference type="GO" id="GO:0004180">
    <property type="term" value="F:carboxypeptidase activity"/>
    <property type="evidence" value="ECO:0007669"/>
    <property type="project" value="TreeGrafter"/>
</dbReference>
<evidence type="ECO:0000256" key="8">
    <source>
        <dbReference type="ARBA" id="ARBA00023136"/>
    </source>
</evidence>
<evidence type="ECO:0000256" key="4">
    <source>
        <dbReference type="ARBA" id="ARBA00022692"/>
    </source>
</evidence>
<dbReference type="CDD" id="cd02121">
    <property type="entry name" value="PA_GCPII_like"/>
    <property type="match status" value="1"/>
</dbReference>
<evidence type="ECO:0000256" key="2">
    <source>
        <dbReference type="ARBA" id="ARBA00005634"/>
    </source>
</evidence>
<feature type="compositionally biased region" description="Low complexity" evidence="10">
    <location>
        <begin position="270"/>
        <end position="288"/>
    </location>
</feature>
<dbReference type="Gene3D" id="3.50.30.30">
    <property type="match status" value="1"/>
</dbReference>
<evidence type="ECO:0000259" key="12">
    <source>
        <dbReference type="PROSITE" id="PS50893"/>
    </source>
</evidence>
<feature type="transmembrane region" description="Helical" evidence="11">
    <location>
        <begin position="489"/>
        <end position="509"/>
    </location>
</feature>
<dbReference type="InterPro" id="IPR036640">
    <property type="entry name" value="ABC1_TM_sf"/>
</dbReference>
<evidence type="ECO:0000313" key="14">
    <source>
        <dbReference type="EMBL" id="KAB8532564.1"/>
    </source>
</evidence>
<dbReference type="Gene3D" id="1.20.930.40">
    <property type="entry name" value="Transferrin receptor-like, dimerisation domain"/>
    <property type="match status" value="1"/>
</dbReference>
<dbReference type="InterPro" id="IPR039373">
    <property type="entry name" value="Peptidase_M28B"/>
</dbReference>
<comment type="similarity">
    <text evidence="2">Belongs to the peptidase M28 family. M28B subfamily.</text>
</comment>
<dbReference type="InterPro" id="IPR007484">
    <property type="entry name" value="Peptidase_M28"/>
</dbReference>
<evidence type="ECO:0000256" key="9">
    <source>
        <dbReference type="ARBA" id="ARBA00023180"/>
    </source>
</evidence>
<keyword evidence="7 11" id="KW-1133">Transmembrane helix</keyword>
<feature type="transmembrane region" description="Helical" evidence="11">
    <location>
        <begin position="208"/>
        <end position="226"/>
    </location>
</feature>
<dbReference type="InterPro" id="IPR003137">
    <property type="entry name" value="PA_domain"/>
</dbReference>
<dbReference type="FunFam" id="1.20.1560.10:FF:000050">
    <property type="entry name" value="Vacuolar ABC heavy metal transporter (Hmt1)"/>
    <property type="match status" value="1"/>
</dbReference>
<dbReference type="FunFam" id="3.40.50.300:FF:000186">
    <property type="entry name" value="ATP-binding cassette sub-family B member 7, mitochondrial"/>
    <property type="match status" value="1"/>
</dbReference>
<dbReference type="FunFam" id="3.50.30.30:FF:000008">
    <property type="entry name" value="Glutamate carboxypeptidase 2"/>
    <property type="match status" value="1"/>
</dbReference>
<feature type="transmembrane region" description="Helical" evidence="11">
    <location>
        <begin position="12"/>
        <end position="36"/>
    </location>
</feature>
<dbReference type="SUPFAM" id="SSF53187">
    <property type="entry name" value="Zn-dependent exopeptidases"/>
    <property type="match status" value="1"/>
</dbReference>
<dbReference type="FunFam" id="3.40.630.10:FF:000101">
    <property type="entry name" value="N-acetylated alpha-linked acidic dipeptidase like 1"/>
    <property type="match status" value="1"/>
</dbReference>
<dbReference type="InterPro" id="IPR011527">
    <property type="entry name" value="ABC1_TM_dom"/>
</dbReference>
<feature type="transmembrane region" description="Helical" evidence="11">
    <location>
        <begin position="344"/>
        <end position="365"/>
    </location>
</feature>
<dbReference type="OrthoDB" id="6500128at2759"/>
<feature type="transmembrane region" description="Helical" evidence="11">
    <location>
        <begin position="154"/>
        <end position="175"/>
    </location>
</feature>
<dbReference type="InterPro" id="IPR027417">
    <property type="entry name" value="P-loop_NTPase"/>
</dbReference>
<dbReference type="SUPFAM" id="SSF90123">
    <property type="entry name" value="ABC transporter transmembrane region"/>
    <property type="match status" value="1"/>
</dbReference>
<dbReference type="CDD" id="cd18583">
    <property type="entry name" value="ABC_6TM_HMT1"/>
    <property type="match status" value="1"/>
</dbReference>
<keyword evidence="6" id="KW-0067">ATP-binding</keyword>
<dbReference type="InterPro" id="IPR007365">
    <property type="entry name" value="TFR-like_dimer_dom"/>
</dbReference>
<sequence length="1716" mass="189436">MASDHADNPTIVSILTVLYYAYPIILLVFFLVAFAVRGIAYSNSSETTEAPSSQLGPGGKPLPLKKKASQVESLKAALDFSRPRKLLFNWLSAFAATTFLANSTVVILHALVARSEGYWCGKAVVVYQVGSFFVYCLILISLVDNKPAPTSAHLVTWTLALFLEGVLVALSLVLYTSAHREPRVGDGIGGRLRTRMTDWELAEVTFDFLRIALLVATITFYLIFIVGRNAKLRQAQAEAAAAAALNEPTERTGLLSDAHAENGTATPSSNGTANGTTNGTTNGTANGASYGSTTSGGKHKHTDDAPPGWERPTTVPTRSWWEYMRGYSMFFPYLWPSKDRKLQIIVVICFIIVALQRVLNLLVPIQVGKITNMLSGEGETPVTPWGQICLYIAYRVLQGNNGLLGALRAYLWIPISQYSYRELSIASFEHVHSLSLDFHLSKKTGEVLSALGKGNSINTFLEQVTFQIVPMIVDLGVAIGYLIVDFDAYYALVVSIVTFWYIYLTIRMAQWRAEIRRQMVNADREQDAVKNDSMVSYETVKYFNAERWEFTRYGDSVAKYQKAEFMVLSSLNLMNVTQNMVFMLGLLIVCFVAAYQVTSGQRKVGKFVTLLTYMAQLQGPLNFFGTFYRMIQSALINSERMLELFKEKPTVVDNSTARPIHHCEGGLDFQDIHFAYDSRKPALKGLDFHCAPGTTTALVGESGGGKSTVFRLLFRFYNPESGSIQLDGHDVQDITIDSLRKNIGVVPQDTVLFNESLMYNLRYANQKATDEDIYAACRAASIHDKIMGFPDGYYTKVGERGLRLSGGEKQRVAIARTILKNPRIIMLDEATAALDTETEQHIQDALTTLGQGRTMLVIAHRLSTITLADQILVLHEGKVAERGTHEELLAAKGKTKSVALLRKLALHGGSSERSQSQIRRYFFMARDPTADMALDIGAAQLSERKQGHCSVLKLSLSQSEKEKTIMPTERTPLIQTVPVAPPRQRYPHQTIRRIFTILLAAACAVVVALFLWPTVIKRGLRNGGDNLEGLTDAWPDTNGLSYKDLQDILLSTPDEKQAEWTRDRWQEFGVADSSIVSYDTYINYPKDHRLALLESADDASASTVKFECSLEEKVLKEDRTSGIPDRVPTFHGYSASGNVTAQYVYVNYGRYEDFADLQEAGIELVGKIALAKYGGIFRGLKVKRAQELGMVGCVIYTDPGDDGEMTEQNGHKPYPDGPAREPSSVQRGSVQFLSVAPGDPTTPGYPSKPGVPRQPVDKAIPSIPSLPISYQDAVPLLKALNGHGPTAESISKWWKGGGLGHKGVKYNIGPSPPELTLNLVNEQEYVTTPLWNVIGIINGTTSDEVIVLGNHRDAWIAGGAADPNSGSAAFNEVIRGFGKALAKGWKPQRTIVLASWDGEEYGLIGSTEWVEEYIPWLAGSAVAYINVDVGASGPHLTTAAAPLLDKALTDMTKLVPSPNQTTKHQTVFDVWDKKIRTMGSGSDFTAFQDYAGIPCIDMGFNADGSGSGDGPSPAIYHYHSNYDSFDWMDKFGDPGWFYHTTIAKMWGLLTAKLVETPIIPFNATNYADALTRYLEAARKKADAVKFSGNEKPFADLFSAIKVLRKAAVALDARAEATSAELASPSFEHDKREGLYRQVRDINGKYKYLERNFLYKKGLDGRNWFKHSVFAPGLWTGYAGATYPGLVESLDAKDFDNARRWERIITQQVYDAVKSIE</sequence>
<name>A0A5N6L287_9ROSI</name>
<dbReference type="InterPro" id="IPR036757">
    <property type="entry name" value="TFR-like_dimer_dom_sf"/>
</dbReference>
<proteinExistence type="inferred from homology"/>
<dbReference type="Pfam" id="PF04389">
    <property type="entry name" value="Peptidase_M28"/>
    <property type="match status" value="1"/>
</dbReference>
<dbReference type="InterPro" id="IPR003439">
    <property type="entry name" value="ABC_transporter-like_ATP-bd"/>
</dbReference>
<dbReference type="PANTHER" id="PTHR10404">
    <property type="entry name" value="N-ACETYLATED-ALPHA-LINKED ACIDIC DIPEPTIDASE"/>
    <property type="match status" value="1"/>
</dbReference>
<dbReference type="Gene3D" id="1.20.1560.10">
    <property type="entry name" value="ABC transporter type 1, transmembrane domain"/>
    <property type="match status" value="1"/>
</dbReference>
<dbReference type="GO" id="GO:0016020">
    <property type="term" value="C:membrane"/>
    <property type="evidence" value="ECO:0007669"/>
    <property type="project" value="UniProtKB-SubCell"/>
</dbReference>
<dbReference type="CDD" id="cd08022">
    <property type="entry name" value="M28_PSMA_like"/>
    <property type="match status" value="1"/>
</dbReference>
<evidence type="ECO:0000256" key="5">
    <source>
        <dbReference type="ARBA" id="ARBA00022741"/>
    </source>
</evidence>
<feature type="domain" description="ABC transmembrane type-1" evidence="13">
    <location>
        <begin position="347"/>
        <end position="633"/>
    </location>
</feature>
<dbReference type="SUPFAM" id="SSF52025">
    <property type="entry name" value="PA domain"/>
    <property type="match status" value="1"/>
</dbReference>
<dbReference type="EMBL" id="VIBQ01000057">
    <property type="protein sequence ID" value="KAB8532564.1"/>
    <property type="molecule type" value="Genomic_DNA"/>
</dbReference>